<reference evidence="1 2" key="1">
    <citation type="submission" date="2023-04" db="EMBL/GenBank/DDBJ databases">
        <title>The genome sequence of Polyangium sorediatum DSM14670.</title>
        <authorList>
            <person name="Zhang X."/>
        </authorList>
    </citation>
    <scope>NUCLEOTIDE SEQUENCE [LARGE SCALE GENOMIC DNA]</scope>
    <source>
        <strain evidence="1 2">DSM 14670</strain>
    </source>
</reference>
<protein>
    <recommendedName>
        <fullName evidence="3">Lipoprotein</fullName>
    </recommendedName>
</protein>
<keyword evidence="2" id="KW-1185">Reference proteome</keyword>
<dbReference type="Proteomes" id="UP001160301">
    <property type="component" value="Unassembled WGS sequence"/>
</dbReference>
<gene>
    <name evidence="1" type="ORF">QHF89_40540</name>
</gene>
<accession>A0ABT6P5M8</accession>
<evidence type="ECO:0000313" key="2">
    <source>
        <dbReference type="Proteomes" id="UP001160301"/>
    </source>
</evidence>
<name>A0ABT6P5M8_9BACT</name>
<evidence type="ECO:0000313" key="1">
    <source>
        <dbReference type="EMBL" id="MDI1435863.1"/>
    </source>
</evidence>
<dbReference type="RefSeq" id="WP_284721567.1">
    <property type="nucleotide sequence ID" value="NZ_JARZHI010000067.1"/>
</dbReference>
<organism evidence="1 2">
    <name type="scientific">Polyangium sorediatum</name>
    <dbReference type="NCBI Taxonomy" id="889274"/>
    <lineage>
        <taxon>Bacteria</taxon>
        <taxon>Pseudomonadati</taxon>
        <taxon>Myxococcota</taxon>
        <taxon>Polyangia</taxon>
        <taxon>Polyangiales</taxon>
        <taxon>Polyangiaceae</taxon>
        <taxon>Polyangium</taxon>
    </lineage>
</organism>
<dbReference type="EMBL" id="JARZHI010000067">
    <property type="protein sequence ID" value="MDI1435863.1"/>
    <property type="molecule type" value="Genomic_DNA"/>
</dbReference>
<comment type="caution">
    <text evidence="1">The sequence shown here is derived from an EMBL/GenBank/DDBJ whole genome shotgun (WGS) entry which is preliminary data.</text>
</comment>
<dbReference type="InterPro" id="IPR011044">
    <property type="entry name" value="Quino_amine_DH_bsu"/>
</dbReference>
<dbReference type="SUPFAM" id="SSF50969">
    <property type="entry name" value="YVTN repeat-like/Quinoprotein amine dehydrogenase"/>
    <property type="match status" value="1"/>
</dbReference>
<proteinExistence type="predicted"/>
<sequence>MTPPSPPAAPPASVVFQPWRVGAGRLLALPERNVFWSEENHLTFFEKAPSGEGVDRGRFVAVASLPANSLNPRSIVLTSKGADAFVLSSVAATAWEGQLVRLPSVRVVERWNLATRTRLWSRTLPAMPNLKEGASSAENDDLLTLSPRGLFATRCMRMLAPSLTNCHVVALDERTGALGAAEAWSFKDFPFSWWNHDAQEVSPGRRYTLVHRYRSREEVPLVFDDVGRIVGRVRATCARFAQGGSEEMPTILVDEQSNLDENADISRRFRLIKDTSACQLAKHLVEARQYQRTDDRERLTSQFNWAGGGRRIVWSSLTQRFLTWDKLPKAYSMDVDRLGLPAPLPAPPGVADKQVDFAGSGSDLYAYTNEKLFHLEETGFVFDAPKTSVGVLLSRGNEALLATYAGLDDSKYVLSLGKRKPGQPGFTWQKTSAASTFRPDFVSFENAGRPQMLIAGGKAGLQWIDTRTGQVFLRSCPPGAPSTSPCNTRNAKDEYRGLVVSSARQTAFTVHLKDPSIRYNHSIEEIELSTGNVRRSFPAPDWDLTSPLDLSMGWLEKDRRFWIVGHDFRAGRAGASITIVTLPATDGAEPQYASFATQSQPYPFGADPEGRFFAFPREVDTIDVFAPSGSLVLTLGVRADGSFAQAGDGRFACTGKTCDEFRCVVGNVARVATDPACAALRVEGFAIAEEVARAQRVREAGKVSP</sequence>
<evidence type="ECO:0008006" key="3">
    <source>
        <dbReference type="Google" id="ProtNLM"/>
    </source>
</evidence>